<dbReference type="PROSITE" id="PS50022">
    <property type="entry name" value="FA58C_3"/>
    <property type="match status" value="1"/>
</dbReference>
<dbReference type="Proteomes" id="UP000249819">
    <property type="component" value="Unassembled WGS sequence"/>
</dbReference>
<evidence type="ECO:0000313" key="2">
    <source>
        <dbReference type="EMBL" id="RAJ76711.1"/>
    </source>
</evidence>
<dbReference type="PROSITE" id="PS51257">
    <property type="entry name" value="PROKAR_LIPOPROTEIN"/>
    <property type="match status" value="1"/>
</dbReference>
<dbReference type="InterPro" id="IPR033431">
    <property type="entry name" value="DUF5126"/>
</dbReference>
<gene>
    <name evidence="2" type="ORF">CLV59_108232</name>
</gene>
<feature type="domain" description="F5/8 type C" evidence="1">
    <location>
        <begin position="224"/>
        <end position="405"/>
    </location>
</feature>
<keyword evidence="3" id="KW-1185">Reference proteome</keyword>
<dbReference type="InterPro" id="IPR008979">
    <property type="entry name" value="Galactose-bd-like_sf"/>
</dbReference>
<accession>A0A327VN12</accession>
<dbReference type="OrthoDB" id="621114at2"/>
<dbReference type="EMBL" id="QLMA01000008">
    <property type="protein sequence ID" value="RAJ76711.1"/>
    <property type="molecule type" value="Genomic_DNA"/>
</dbReference>
<dbReference type="Pfam" id="PF16391">
    <property type="entry name" value="DUF5000"/>
    <property type="match status" value="1"/>
</dbReference>
<dbReference type="Gene3D" id="2.60.120.260">
    <property type="entry name" value="Galactose-binding domain-like"/>
    <property type="match status" value="1"/>
</dbReference>
<protein>
    <submittedName>
        <fullName evidence="2">Uncharacterized protein DUF5126</fullName>
    </submittedName>
</protein>
<dbReference type="AlphaFoldDB" id="A0A327VN12"/>
<evidence type="ECO:0000259" key="1">
    <source>
        <dbReference type="PROSITE" id="PS50022"/>
    </source>
</evidence>
<dbReference type="SUPFAM" id="SSF49785">
    <property type="entry name" value="Galactose-binding domain-like"/>
    <property type="match status" value="1"/>
</dbReference>
<dbReference type="Pfam" id="PF17166">
    <property type="entry name" value="DUF5126"/>
    <property type="match status" value="1"/>
</dbReference>
<dbReference type="InterPro" id="IPR032164">
    <property type="entry name" value="DUF5000"/>
</dbReference>
<evidence type="ECO:0000313" key="3">
    <source>
        <dbReference type="Proteomes" id="UP000249819"/>
    </source>
</evidence>
<name>A0A327VN12_9BACT</name>
<dbReference type="InterPro" id="IPR032527">
    <property type="entry name" value="DUF4959"/>
</dbReference>
<proteinExistence type="predicted"/>
<reference evidence="2 3" key="1">
    <citation type="submission" date="2018-06" db="EMBL/GenBank/DDBJ databases">
        <title>Genomic Encyclopedia of Archaeal and Bacterial Type Strains, Phase II (KMG-II): from individual species to whole genera.</title>
        <authorList>
            <person name="Goeker M."/>
        </authorList>
    </citation>
    <scope>NUCLEOTIDE SEQUENCE [LARGE SCALE GENOMIC DNA]</scope>
    <source>
        <strain evidence="2 3">DSM 29821</strain>
    </source>
</reference>
<dbReference type="InterPro" id="IPR000421">
    <property type="entry name" value="FA58C"/>
</dbReference>
<organism evidence="2 3">
    <name type="scientific">Chitinophaga dinghuensis</name>
    <dbReference type="NCBI Taxonomy" id="1539050"/>
    <lineage>
        <taxon>Bacteria</taxon>
        <taxon>Pseudomonadati</taxon>
        <taxon>Bacteroidota</taxon>
        <taxon>Chitinophagia</taxon>
        <taxon>Chitinophagales</taxon>
        <taxon>Chitinophagaceae</taxon>
        <taxon>Chitinophaga</taxon>
    </lineage>
</organism>
<dbReference type="Pfam" id="PF16323">
    <property type="entry name" value="DUF4959"/>
    <property type="match status" value="1"/>
</dbReference>
<comment type="caution">
    <text evidence="2">The sequence shown here is derived from an EMBL/GenBank/DDBJ whole genome shotgun (WGS) entry which is preliminary data.</text>
</comment>
<sequence length="410" mass="45651">MVTDPVKYQHMKKLQLLAVIIIGVLLFACKKEGIITHLDENAPAPAPITKFNVVNTPGGAIITYAIPNDPNLLYVKAVYQANSEVTRETKASYYGDTLLIGGFGDTLTHIVKVYTVGRNEKASAPVDVTVKPLLPPVLAAKNLLKFQETFGGVVAIYNNQSQAPLTYYIMLDTTGKGTWKTVNVYTSVALQGTVTARGFDTIPQRFAVYVKDRWGNKSDTIIKTLKPVFELPVDKAPFKEVDLPTDNYQGHTWSGLSLRIMSFMWNNIWNNDNDVFHTKTSIALMPAWFTFDMGYQTTLSRFKFYHRSGTSGAYVGGDPKVFEIYGSNNPNPDGSWDDSWQLLGSFSSIKPTPGTTVSAEDKTFACVNGEDFDMPPGIPAVRYLRVKILQTWGGFTYFYISEMSFWGARK</sequence>